<evidence type="ECO:0000313" key="10">
    <source>
        <dbReference type="Proteomes" id="UP001233999"/>
    </source>
</evidence>
<keyword evidence="5 8" id="KW-0472">Membrane</keyword>
<feature type="transmembrane region" description="Helical" evidence="8">
    <location>
        <begin position="150"/>
        <end position="168"/>
    </location>
</feature>
<evidence type="ECO:0000256" key="5">
    <source>
        <dbReference type="ARBA" id="ARBA00023136"/>
    </source>
</evidence>
<reference evidence="9" key="2">
    <citation type="submission" date="2023-05" db="EMBL/GenBank/DDBJ databases">
        <authorList>
            <person name="Fouks B."/>
        </authorList>
    </citation>
    <scope>NUCLEOTIDE SEQUENCE</scope>
    <source>
        <strain evidence="9">Stay&amp;Tobe</strain>
        <tissue evidence="9">Testes</tissue>
    </source>
</reference>
<feature type="transmembrane region" description="Helical" evidence="8">
    <location>
        <begin position="394"/>
        <end position="414"/>
    </location>
</feature>
<dbReference type="GO" id="GO:0007635">
    <property type="term" value="P:chemosensory behavior"/>
    <property type="evidence" value="ECO:0007669"/>
    <property type="project" value="TreeGrafter"/>
</dbReference>
<feature type="transmembrane region" description="Helical" evidence="8">
    <location>
        <begin position="188"/>
        <end position="208"/>
    </location>
</feature>
<dbReference type="GO" id="GO:0005886">
    <property type="term" value="C:plasma membrane"/>
    <property type="evidence" value="ECO:0007669"/>
    <property type="project" value="UniProtKB-SubCell"/>
</dbReference>
<accession>A0AAD8ERM1</accession>
<keyword evidence="3 8" id="KW-0812">Transmembrane</keyword>
<keyword evidence="2 8" id="KW-1003">Cell membrane</keyword>
<feature type="transmembrane region" description="Helical" evidence="8">
    <location>
        <begin position="363"/>
        <end position="382"/>
    </location>
</feature>
<feature type="transmembrane region" description="Helical" evidence="8">
    <location>
        <begin position="323"/>
        <end position="343"/>
    </location>
</feature>
<evidence type="ECO:0000256" key="4">
    <source>
        <dbReference type="ARBA" id="ARBA00022989"/>
    </source>
</evidence>
<dbReference type="GO" id="GO:0030424">
    <property type="term" value="C:axon"/>
    <property type="evidence" value="ECO:0007669"/>
    <property type="project" value="TreeGrafter"/>
</dbReference>
<dbReference type="EMBL" id="JASPKZ010000803">
    <property type="protein sequence ID" value="KAJ9599489.1"/>
    <property type="molecule type" value="Genomic_DNA"/>
</dbReference>
<reference evidence="9" key="1">
    <citation type="journal article" date="2023" name="IScience">
        <title>Live-bearing cockroach genome reveals convergent evolutionary mechanisms linked to viviparity in insects and beyond.</title>
        <authorList>
            <person name="Fouks B."/>
            <person name="Harrison M.C."/>
            <person name="Mikhailova A.A."/>
            <person name="Marchal E."/>
            <person name="English S."/>
            <person name="Carruthers M."/>
            <person name="Jennings E.C."/>
            <person name="Chiamaka E.L."/>
            <person name="Frigard R.A."/>
            <person name="Pippel M."/>
            <person name="Attardo G.M."/>
            <person name="Benoit J.B."/>
            <person name="Bornberg-Bauer E."/>
            <person name="Tobe S.S."/>
        </authorList>
    </citation>
    <scope>NUCLEOTIDE SEQUENCE</scope>
    <source>
        <strain evidence="9">Stay&amp;Tobe</strain>
    </source>
</reference>
<comment type="subcellular location">
    <subcellularLocation>
        <location evidence="1 8">Cell membrane</location>
        <topology evidence="1 8">Multi-pass membrane protein</topology>
    </subcellularLocation>
</comment>
<name>A0AAD8ERM1_DIPPU</name>
<dbReference type="Pfam" id="PF08395">
    <property type="entry name" value="7tm_7"/>
    <property type="match status" value="1"/>
</dbReference>
<dbReference type="AlphaFoldDB" id="A0AAD8ERM1"/>
<comment type="similarity">
    <text evidence="8">Belongs to the insect chemoreceptor superfamily. Gustatory receptor (GR) family.</text>
</comment>
<evidence type="ECO:0000256" key="8">
    <source>
        <dbReference type="RuleBase" id="RU363108"/>
    </source>
</evidence>
<keyword evidence="6 8" id="KW-0675">Receptor</keyword>
<proteinExistence type="inferred from homology"/>
<keyword evidence="10" id="KW-1185">Reference proteome</keyword>
<dbReference type="PANTHER" id="PTHR21143:SF134">
    <property type="entry name" value="GUSTATORY RECEPTOR"/>
    <property type="match status" value="1"/>
</dbReference>
<protein>
    <recommendedName>
        <fullName evidence="8">Gustatory receptor</fullName>
    </recommendedName>
</protein>
<dbReference type="GO" id="GO:0008049">
    <property type="term" value="P:male courtship behavior"/>
    <property type="evidence" value="ECO:0007669"/>
    <property type="project" value="TreeGrafter"/>
</dbReference>
<evidence type="ECO:0000256" key="2">
    <source>
        <dbReference type="ARBA" id="ARBA00022475"/>
    </source>
</evidence>
<sequence length="417" mass="47731">MIKFKSNDVHSAVMPLYYVSRLLGLASYRYEKHTSKPSASSKSRNDISQYPEREFRTSKCGIIYTTIILLALFVGIVYYLVHKILYDFTEVKITYVVTQVMTLCLSTATTLVSLGLELTLNRKRMEKVMLKFTQIDRILNLESNSIYRRIRCFVILELVLSLILLGARHGYELWSRGERHYITVSMRFIVHFMSTVMIVQFVSFIQVLKQRYCCVNESLAVLGDIDDKLLNFEQGRVSFTEHKLGISSSNSTSIVPHAEEIPNSESHPHNSSIFTSESEIGHISTNVSSKFISHRHPQGVTNIHALRYVHTLLYDIGDLINSIYGIQILLAMAYIFMSVVKYFHVVMISNVGTINEEISSFKVNGIIPLVCVVSIHVANLLWLQLNCNCFHSSYCILSCSFTAFGFFNWILRFFTDL</sequence>
<dbReference type="Proteomes" id="UP001233999">
    <property type="component" value="Unassembled WGS sequence"/>
</dbReference>
<organism evidence="9 10">
    <name type="scientific">Diploptera punctata</name>
    <name type="common">Pacific beetle cockroach</name>
    <dbReference type="NCBI Taxonomy" id="6984"/>
    <lineage>
        <taxon>Eukaryota</taxon>
        <taxon>Metazoa</taxon>
        <taxon>Ecdysozoa</taxon>
        <taxon>Arthropoda</taxon>
        <taxon>Hexapoda</taxon>
        <taxon>Insecta</taxon>
        <taxon>Pterygota</taxon>
        <taxon>Neoptera</taxon>
        <taxon>Polyneoptera</taxon>
        <taxon>Dictyoptera</taxon>
        <taxon>Blattodea</taxon>
        <taxon>Blaberoidea</taxon>
        <taxon>Blaberidae</taxon>
        <taxon>Diplopterinae</taxon>
        <taxon>Diploptera</taxon>
    </lineage>
</organism>
<evidence type="ECO:0000256" key="7">
    <source>
        <dbReference type="ARBA" id="ARBA00023224"/>
    </source>
</evidence>
<evidence type="ECO:0000313" key="9">
    <source>
        <dbReference type="EMBL" id="KAJ9599489.1"/>
    </source>
</evidence>
<gene>
    <name evidence="9" type="ORF">L9F63_010021</name>
</gene>
<evidence type="ECO:0000256" key="1">
    <source>
        <dbReference type="ARBA" id="ARBA00004651"/>
    </source>
</evidence>
<keyword evidence="7 8" id="KW-0807">Transducer</keyword>
<dbReference type="GO" id="GO:0043025">
    <property type="term" value="C:neuronal cell body"/>
    <property type="evidence" value="ECO:0007669"/>
    <property type="project" value="TreeGrafter"/>
</dbReference>
<dbReference type="GO" id="GO:0030425">
    <property type="term" value="C:dendrite"/>
    <property type="evidence" value="ECO:0007669"/>
    <property type="project" value="TreeGrafter"/>
</dbReference>
<comment type="caution">
    <text evidence="9">The sequence shown here is derived from an EMBL/GenBank/DDBJ whole genome shotgun (WGS) entry which is preliminary data.</text>
</comment>
<keyword evidence="4 8" id="KW-1133">Transmembrane helix</keyword>
<dbReference type="PANTHER" id="PTHR21143">
    <property type="entry name" value="INVERTEBRATE GUSTATORY RECEPTOR"/>
    <property type="match status" value="1"/>
</dbReference>
<dbReference type="GO" id="GO:0050909">
    <property type="term" value="P:sensory perception of taste"/>
    <property type="evidence" value="ECO:0007669"/>
    <property type="project" value="InterPro"/>
</dbReference>
<evidence type="ECO:0000256" key="6">
    <source>
        <dbReference type="ARBA" id="ARBA00023170"/>
    </source>
</evidence>
<feature type="transmembrane region" description="Helical" evidence="8">
    <location>
        <begin position="93"/>
        <end position="120"/>
    </location>
</feature>
<evidence type="ECO:0000256" key="3">
    <source>
        <dbReference type="ARBA" id="ARBA00022692"/>
    </source>
</evidence>
<dbReference type="GO" id="GO:0007165">
    <property type="term" value="P:signal transduction"/>
    <property type="evidence" value="ECO:0007669"/>
    <property type="project" value="UniProtKB-KW"/>
</dbReference>
<dbReference type="InterPro" id="IPR013604">
    <property type="entry name" value="7TM_chemorcpt"/>
</dbReference>
<feature type="transmembrane region" description="Helical" evidence="8">
    <location>
        <begin position="62"/>
        <end position="81"/>
    </location>
</feature>
<comment type="function">
    <text evidence="8">Gustatory receptor which mediates acceptance or avoidance behavior, depending on its substrates.</text>
</comment>